<keyword evidence="3" id="KW-1185">Reference proteome</keyword>
<organism evidence="2 3">
    <name type="scientific">Tetraparma gracilis</name>
    <dbReference type="NCBI Taxonomy" id="2962635"/>
    <lineage>
        <taxon>Eukaryota</taxon>
        <taxon>Sar</taxon>
        <taxon>Stramenopiles</taxon>
        <taxon>Ochrophyta</taxon>
        <taxon>Bolidophyceae</taxon>
        <taxon>Parmales</taxon>
        <taxon>Triparmaceae</taxon>
        <taxon>Tetraparma</taxon>
    </lineage>
</organism>
<protein>
    <submittedName>
        <fullName evidence="2">Uncharacterized protein</fullName>
    </submittedName>
</protein>
<reference evidence="2 3" key="1">
    <citation type="journal article" date="2023" name="Commun. Biol.">
        <title>Genome analysis of Parmales, the sister group of diatoms, reveals the evolutionary specialization of diatoms from phago-mixotrophs to photoautotrophs.</title>
        <authorList>
            <person name="Ban H."/>
            <person name="Sato S."/>
            <person name="Yoshikawa S."/>
            <person name="Yamada K."/>
            <person name="Nakamura Y."/>
            <person name="Ichinomiya M."/>
            <person name="Sato N."/>
            <person name="Blanc-Mathieu R."/>
            <person name="Endo H."/>
            <person name="Kuwata A."/>
            <person name="Ogata H."/>
        </authorList>
    </citation>
    <scope>NUCLEOTIDE SEQUENCE [LARGE SCALE GENOMIC DNA]</scope>
</reference>
<evidence type="ECO:0000313" key="2">
    <source>
        <dbReference type="EMBL" id="GMI25270.1"/>
    </source>
</evidence>
<evidence type="ECO:0000256" key="1">
    <source>
        <dbReference type="SAM" id="MobiDB-lite"/>
    </source>
</evidence>
<proteinExistence type="predicted"/>
<gene>
    <name evidence="2" type="ORF">TeGR_g5928</name>
</gene>
<sequence length="496" mass="54127">MLNPDAEQWHPAKKRAATAAPTAAAADIQRKCNDLTAALYGQMQGHAGPQGAAPVSAGPLDEAIVVVTRGCFSTNDACIQVQKNLKAAGVTIFTKLNKYGEEVAFSAFSKNDLMSIFGVVLGSKKTPAFISRLVGTGQLLALQPSFAEAVRRTGMLPTDLTPYLHETNQMSLDGAQADGDVEGRVAPREPGRKEQAGSQQGLVLAALYVIEDARHALVLEARQRKEQAAAPVTAAVPAECRRFDDETDDAATGLPRDILEDVERRAEAVQDYVALTRSTVQPMNILILGEIRKSVASESRSDAAIAKLCSDFRRHHDEERRAARILQVREHMADPARAAQSAASTVAWNARVRAAKAEERQQVEEVEGRDPPLTEPEISAFLAALNSRLDALKSRTPAISEIYVGITSSSQGNRRPKAKPLKDGWLHEEFEASGFSYTSSSSENVRTMEKRFTDHVATRLPEIPLRNEYAGGNGPLVLTDQRFHVYIVAREEREER</sequence>
<dbReference type="Proteomes" id="UP001165060">
    <property type="component" value="Unassembled WGS sequence"/>
</dbReference>
<comment type="caution">
    <text evidence="2">The sequence shown here is derived from an EMBL/GenBank/DDBJ whole genome shotgun (WGS) entry which is preliminary data.</text>
</comment>
<name>A0ABQ6MF90_9STRA</name>
<accession>A0ABQ6MF90</accession>
<evidence type="ECO:0000313" key="3">
    <source>
        <dbReference type="Proteomes" id="UP001165060"/>
    </source>
</evidence>
<feature type="region of interest" description="Disordered" evidence="1">
    <location>
        <begin position="1"/>
        <end position="21"/>
    </location>
</feature>
<dbReference type="EMBL" id="BRYB01004073">
    <property type="protein sequence ID" value="GMI25270.1"/>
    <property type="molecule type" value="Genomic_DNA"/>
</dbReference>